<evidence type="ECO:0000256" key="2">
    <source>
        <dbReference type="ARBA" id="ARBA00022729"/>
    </source>
</evidence>
<dbReference type="EMBL" id="JACEIK010000765">
    <property type="protein sequence ID" value="MCD7461924.1"/>
    <property type="molecule type" value="Genomic_DNA"/>
</dbReference>
<protein>
    <recommendedName>
        <fullName evidence="4">Transposase MuDR plant domain-containing protein</fullName>
    </recommendedName>
</protein>
<name>A0ABS8SSD0_DATST</name>
<dbReference type="InterPro" id="IPR006969">
    <property type="entry name" value="Stig-like"/>
</dbReference>
<evidence type="ECO:0000313" key="5">
    <source>
        <dbReference type="EMBL" id="MCD7461924.1"/>
    </source>
</evidence>
<keyword evidence="2 3" id="KW-0732">Signal</keyword>
<feature type="domain" description="Transposase MuDR plant" evidence="4">
    <location>
        <begin position="264"/>
        <end position="312"/>
    </location>
</feature>
<feature type="chain" id="PRO_5045286411" description="Transposase MuDR plant domain-containing protein" evidence="3">
    <location>
        <begin position="23"/>
        <end position="326"/>
    </location>
</feature>
<evidence type="ECO:0000256" key="3">
    <source>
        <dbReference type="SAM" id="SignalP"/>
    </source>
</evidence>
<dbReference type="Proteomes" id="UP000823775">
    <property type="component" value="Unassembled WGS sequence"/>
</dbReference>
<organism evidence="5 6">
    <name type="scientific">Datura stramonium</name>
    <name type="common">Jimsonweed</name>
    <name type="synonym">Common thornapple</name>
    <dbReference type="NCBI Taxonomy" id="4076"/>
    <lineage>
        <taxon>Eukaryota</taxon>
        <taxon>Viridiplantae</taxon>
        <taxon>Streptophyta</taxon>
        <taxon>Embryophyta</taxon>
        <taxon>Tracheophyta</taxon>
        <taxon>Spermatophyta</taxon>
        <taxon>Magnoliopsida</taxon>
        <taxon>eudicotyledons</taxon>
        <taxon>Gunneridae</taxon>
        <taxon>Pentapetalae</taxon>
        <taxon>asterids</taxon>
        <taxon>lamiids</taxon>
        <taxon>Solanales</taxon>
        <taxon>Solanaceae</taxon>
        <taxon>Solanoideae</taxon>
        <taxon>Datureae</taxon>
        <taxon>Datura</taxon>
    </lineage>
</organism>
<dbReference type="InterPro" id="IPR004332">
    <property type="entry name" value="Transposase_MuDR"/>
</dbReference>
<feature type="signal peptide" evidence="3">
    <location>
        <begin position="1"/>
        <end position="22"/>
    </location>
</feature>
<accession>A0ABS8SSD0</accession>
<keyword evidence="6" id="KW-1185">Reference proteome</keyword>
<evidence type="ECO:0000259" key="4">
    <source>
        <dbReference type="Pfam" id="PF03108"/>
    </source>
</evidence>
<sequence length="326" mass="36846">MDFINLLIIILALSRTPITITSEPEKKKRNSTTKFYTNFALSSQKVAFPPLRQLGEYMSTDSKDYKLICRTCKRLSEHRTCCFNYTCVDLSIDRFNCGSCGLICNLGTRCCGGICVDIKKDNENCGKCYNKLGFREVKQLLVTGPLGNYYVVEGDGGIRTLQHLLSCKFNILNLYAIDAGEVDVDAPNIIHHSQITYSASLSIVSVDDTPVQVGVINIATDCDSSDKIQVIEPHSGDYDSQEFEVFRKERMKDIDEKFEMYKTLDYGMTFKDIKEARRVVGLYSMANMNALKVLKSDTKRVRYICEEEGCSFVCYMLEMEKVKGSG</sequence>
<dbReference type="PANTHER" id="PTHR33227:SF54">
    <property type="entry name" value="PROTEIN STIG1"/>
    <property type="match status" value="1"/>
</dbReference>
<dbReference type="Pfam" id="PF03108">
    <property type="entry name" value="DBD_Tnp_Mut"/>
    <property type="match status" value="1"/>
</dbReference>
<comment type="similarity">
    <text evidence="1">Belongs to the STIG1 family.</text>
</comment>
<proteinExistence type="inferred from homology"/>
<gene>
    <name evidence="5" type="ORF">HAX54_047391</name>
</gene>
<evidence type="ECO:0000313" key="6">
    <source>
        <dbReference type="Proteomes" id="UP000823775"/>
    </source>
</evidence>
<evidence type="ECO:0000256" key="1">
    <source>
        <dbReference type="ARBA" id="ARBA00006010"/>
    </source>
</evidence>
<dbReference type="Pfam" id="PF04885">
    <property type="entry name" value="Stig1"/>
    <property type="match status" value="1"/>
</dbReference>
<reference evidence="5 6" key="1">
    <citation type="journal article" date="2021" name="BMC Genomics">
        <title>Datura genome reveals duplications of psychoactive alkaloid biosynthetic genes and high mutation rate following tissue culture.</title>
        <authorList>
            <person name="Rajewski A."/>
            <person name="Carter-House D."/>
            <person name="Stajich J."/>
            <person name="Litt A."/>
        </authorList>
    </citation>
    <scope>NUCLEOTIDE SEQUENCE [LARGE SCALE GENOMIC DNA]</scope>
    <source>
        <strain evidence="5">AR-01</strain>
    </source>
</reference>
<dbReference type="PANTHER" id="PTHR33227">
    <property type="entry name" value="STIGMA-SPECIFIC STIG1-LIKE PROTEIN 3"/>
    <property type="match status" value="1"/>
</dbReference>
<comment type="caution">
    <text evidence="5">The sequence shown here is derived from an EMBL/GenBank/DDBJ whole genome shotgun (WGS) entry which is preliminary data.</text>
</comment>